<proteinExistence type="predicted"/>
<feature type="transmembrane region" description="Helical" evidence="6">
    <location>
        <begin position="281"/>
        <end position="303"/>
    </location>
</feature>
<dbReference type="EMBL" id="CP024422">
    <property type="protein sequence ID" value="ATQ57390.1"/>
    <property type="molecule type" value="Genomic_DNA"/>
</dbReference>
<name>A0A2D2C4F1_9RHOB</name>
<evidence type="ECO:0000256" key="3">
    <source>
        <dbReference type="ARBA" id="ARBA00022692"/>
    </source>
</evidence>
<keyword evidence="5 6" id="KW-0472">Membrane</keyword>
<evidence type="ECO:0000259" key="8">
    <source>
        <dbReference type="Pfam" id="PF13567"/>
    </source>
</evidence>
<dbReference type="Pfam" id="PF13567">
    <property type="entry name" value="DUF4131"/>
    <property type="match status" value="1"/>
</dbReference>
<evidence type="ECO:0000256" key="4">
    <source>
        <dbReference type="ARBA" id="ARBA00022989"/>
    </source>
</evidence>
<feature type="domain" description="ComEC/Rec2-related protein" evidence="7">
    <location>
        <begin position="260"/>
        <end position="535"/>
    </location>
</feature>
<dbReference type="AlphaFoldDB" id="A0A2D2C4F1"/>
<dbReference type="NCBIfam" id="TIGR00360">
    <property type="entry name" value="ComEC_N-term"/>
    <property type="match status" value="1"/>
</dbReference>
<reference evidence="9 10" key="1">
    <citation type="submission" date="2017-10" db="EMBL/GenBank/DDBJ databases">
        <title>Complete genome sequence of Paracoccus yeei TT13 isolated from human skin.</title>
        <authorList>
            <person name="Lee K."/>
            <person name="Lim J.Y."/>
            <person name="Hwang I."/>
        </authorList>
    </citation>
    <scope>NUCLEOTIDE SEQUENCE [LARGE SCALE GENOMIC DNA]</scope>
    <source>
        <strain evidence="9 10">TT13</strain>
    </source>
</reference>
<evidence type="ECO:0000256" key="6">
    <source>
        <dbReference type="SAM" id="Phobius"/>
    </source>
</evidence>
<evidence type="ECO:0000256" key="5">
    <source>
        <dbReference type="ARBA" id="ARBA00023136"/>
    </source>
</evidence>
<comment type="subcellular location">
    <subcellularLocation>
        <location evidence="1">Cell membrane</location>
        <topology evidence="1">Multi-pass membrane protein</topology>
    </subcellularLocation>
</comment>
<protein>
    <submittedName>
        <fullName evidence="9">Competence protein ComEC</fullName>
    </submittedName>
</protein>
<feature type="transmembrane region" description="Helical" evidence="6">
    <location>
        <begin position="324"/>
        <end position="339"/>
    </location>
</feature>
<keyword evidence="2" id="KW-1003">Cell membrane</keyword>
<evidence type="ECO:0000256" key="2">
    <source>
        <dbReference type="ARBA" id="ARBA00022475"/>
    </source>
</evidence>
<feature type="transmembrane region" description="Helical" evidence="6">
    <location>
        <begin position="54"/>
        <end position="73"/>
    </location>
</feature>
<feature type="transmembrane region" description="Helical" evidence="6">
    <location>
        <begin position="93"/>
        <end position="113"/>
    </location>
</feature>
<dbReference type="InterPro" id="IPR025405">
    <property type="entry name" value="DUF4131"/>
</dbReference>
<feature type="transmembrane region" description="Helical" evidence="6">
    <location>
        <begin position="457"/>
        <end position="480"/>
    </location>
</feature>
<dbReference type="Proteomes" id="UP000229314">
    <property type="component" value="Chromosome"/>
</dbReference>
<keyword evidence="3 6" id="KW-0812">Transmembrane</keyword>
<organism evidence="9 10">
    <name type="scientific">Paracoccus yeei</name>
    <dbReference type="NCBI Taxonomy" id="147645"/>
    <lineage>
        <taxon>Bacteria</taxon>
        <taxon>Pseudomonadati</taxon>
        <taxon>Pseudomonadota</taxon>
        <taxon>Alphaproteobacteria</taxon>
        <taxon>Rhodobacterales</taxon>
        <taxon>Paracoccaceae</taxon>
        <taxon>Paracoccus</taxon>
    </lineage>
</organism>
<dbReference type="PANTHER" id="PTHR30619">
    <property type="entry name" value="DNA INTERNALIZATION/COMPETENCE PROTEIN COMEC/REC2"/>
    <property type="match status" value="1"/>
</dbReference>
<dbReference type="PANTHER" id="PTHR30619:SF1">
    <property type="entry name" value="RECOMBINATION PROTEIN 2"/>
    <property type="match status" value="1"/>
</dbReference>
<feature type="transmembrane region" description="Helical" evidence="6">
    <location>
        <begin position="28"/>
        <end position="48"/>
    </location>
</feature>
<keyword evidence="4 6" id="KW-1133">Transmembrane helix</keyword>
<feature type="transmembrane region" description="Helical" evidence="6">
    <location>
        <begin position="520"/>
        <end position="542"/>
    </location>
</feature>
<evidence type="ECO:0000313" key="9">
    <source>
        <dbReference type="EMBL" id="ATQ57390.1"/>
    </source>
</evidence>
<feature type="transmembrane region" description="Helical" evidence="6">
    <location>
        <begin position="424"/>
        <end position="445"/>
    </location>
</feature>
<accession>A0A2D2C4F1</accession>
<feature type="domain" description="DUF4131" evidence="8">
    <location>
        <begin position="59"/>
        <end position="216"/>
    </location>
</feature>
<sequence>MTTAGGVGAAARPAAASRVTRAPVVIRAGLLPWLPVWMALGIGAWFALPDEPGPRIYAACLVLLLAAPALAAAARARAVAGRLDWDRADRLRLVCLALATIVLGFGLSGLRSWSVAAPVLDFRYYGPVEGRVVMVDRSARDRMRLTLDRVALDDVAPERTPERVRVSLFDEGTLPVPGQRVMLSAHLGPPNGPTEPGAFDFRRVAWFERLGAIGYSRVPVLTVEPPRPGGALALHRLRMSMAEAMRQAIGGQEGAVSAALMTGDRSGIEEHTNDIMRASNLYHIISISGLHMTMLAGFTYAALRLMGVGLQGLGAIRGQAMHKWAAGGALLASAVYLWLSGGGVATERSFIMVAVMLAAIIADRRAVSLRTVAVAAVVILAAEPEGLTSAGFQMSFAATVALILSQDPWNRHAPAMPWWLRPAAMLLLSSLVASLATTPFAAAHFGRMTQYGMLANLLVVPVVGMVVMPAGVIAAVLAPLGLAQPALWFMGLGTRWMLIVADWVAGFNGAVTVLPAPPTLVVPLMGLGACLVILAPVSPMAGGGLVRLRRLAGGLVLLLALVVWLRHERPLVLVSGDGDAVGVMTPSGRALSKPKGGAFAAAAWLEADGDQADQASAAARPFWSGAAFARSATVHLPGTDVALHHLTGKRAAGLAADLCRAGAVIVSDQDLRAALGRRPACRLMDRGALRRTGALAIEMAPTGYRIVTTAERAGRRAWTGGPHPLKGH</sequence>
<evidence type="ECO:0000313" key="10">
    <source>
        <dbReference type="Proteomes" id="UP000229314"/>
    </source>
</evidence>
<evidence type="ECO:0000256" key="1">
    <source>
        <dbReference type="ARBA" id="ARBA00004651"/>
    </source>
</evidence>
<evidence type="ECO:0000259" key="7">
    <source>
        <dbReference type="Pfam" id="PF03772"/>
    </source>
</evidence>
<dbReference type="Pfam" id="PF03772">
    <property type="entry name" value="Competence"/>
    <property type="match status" value="1"/>
</dbReference>
<dbReference type="InterPro" id="IPR052159">
    <property type="entry name" value="Competence_DNA_uptake"/>
</dbReference>
<dbReference type="InterPro" id="IPR004477">
    <property type="entry name" value="ComEC_N"/>
</dbReference>
<gene>
    <name evidence="9" type="ORF">PYTT13_17340</name>
</gene>
<feature type="transmembrane region" description="Helical" evidence="6">
    <location>
        <begin position="486"/>
        <end position="508"/>
    </location>
</feature>
<dbReference type="GO" id="GO:0005886">
    <property type="term" value="C:plasma membrane"/>
    <property type="evidence" value="ECO:0007669"/>
    <property type="project" value="UniProtKB-SubCell"/>
</dbReference>